<dbReference type="EMBL" id="CM003380">
    <property type="protein sequence ID" value="KOM55433.1"/>
    <property type="molecule type" value="Genomic_DNA"/>
</dbReference>
<feature type="domain" description="Putative plant transposon protein" evidence="2">
    <location>
        <begin position="45"/>
        <end position="128"/>
    </location>
</feature>
<proteinExistence type="predicted"/>
<dbReference type="Gramene" id="KOM55433">
    <property type="protein sequence ID" value="KOM55433"/>
    <property type="gene ID" value="LR48_Vigan10g132500"/>
</dbReference>
<organism evidence="3 4">
    <name type="scientific">Phaseolus angularis</name>
    <name type="common">Azuki bean</name>
    <name type="synonym">Vigna angularis</name>
    <dbReference type="NCBI Taxonomy" id="3914"/>
    <lineage>
        <taxon>Eukaryota</taxon>
        <taxon>Viridiplantae</taxon>
        <taxon>Streptophyta</taxon>
        <taxon>Embryophyta</taxon>
        <taxon>Tracheophyta</taxon>
        <taxon>Spermatophyta</taxon>
        <taxon>Magnoliopsida</taxon>
        <taxon>eudicotyledons</taxon>
        <taxon>Gunneridae</taxon>
        <taxon>Pentapetalae</taxon>
        <taxon>rosids</taxon>
        <taxon>fabids</taxon>
        <taxon>Fabales</taxon>
        <taxon>Fabaceae</taxon>
        <taxon>Papilionoideae</taxon>
        <taxon>50 kb inversion clade</taxon>
        <taxon>NPAAA clade</taxon>
        <taxon>indigoferoid/millettioid clade</taxon>
        <taxon>Phaseoleae</taxon>
        <taxon>Vigna</taxon>
    </lineage>
</organism>
<feature type="region of interest" description="Disordered" evidence="1">
    <location>
        <begin position="1"/>
        <end position="27"/>
    </location>
</feature>
<feature type="region of interest" description="Disordered" evidence="1">
    <location>
        <begin position="237"/>
        <end position="281"/>
    </location>
</feature>
<evidence type="ECO:0000256" key="1">
    <source>
        <dbReference type="SAM" id="MobiDB-lite"/>
    </source>
</evidence>
<feature type="region of interest" description="Disordered" evidence="1">
    <location>
        <begin position="150"/>
        <end position="183"/>
    </location>
</feature>
<evidence type="ECO:0000313" key="4">
    <source>
        <dbReference type="Proteomes" id="UP000053144"/>
    </source>
</evidence>
<dbReference type="InterPro" id="IPR046796">
    <property type="entry name" value="Transposase_32_dom"/>
</dbReference>
<dbReference type="Proteomes" id="UP000053144">
    <property type="component" value="Chromosome 10"/>
</dbReference>
<name>A0A0L9VKB7_PHAAN</name>
<dbReference type="Pfam" id="PF20167">
    <property type="entry name" value="Transposase_32"/>
    <property type="match status" value="1"/>
</dbReference>
<evidence type="ECO:0000313" key="3">
    <source>
        <dbReference type="EMBL" id="KOM55433.1"/>
    </source>
</evidence>
<evidence type="ECO:0000259" key="2">
    <source>
        <dbReference type="Pfam" id="PF20167"/>
    </source>
</evidence>
<protein>
    <recommendedName>
        <fullName evidence="2">Putative plant transposon protein domain-containing protein</fullName>
    </recommendedName>
</protein>
<gene>
    <name evidence="3" type="ORF">LR48_Vigan10g132500</name>
</gene>
<sequence>MNSASGSKRIKTTAANTKKGQTRKPHSLHKRFGGGIGAYSLPFPNQEVERTLCVPGGHFQCNKQGQPLHIKRSLFTPICKYWVEFIHANISLCSYVSDLTISGAIFLFFILQGQPINIACWVDASTPPFERPRKTIDRSYYLQYCLIDEEGQPIPTPQPPRPHRRNHPDHPIQPDPPGTHDPYHMFDMRMALLDAKLEAVNRIGLAHADMMRHVYASSHLGFITPEDYAARLAWPRDQAHSSGGGGISSGAQAMEEDEEDESDDGEEEDESDEEGIGDSDS</sequence>
<reference evidence="4" key="1">
    <citation type="journal article" date="2015" name="Proc. Natl. Acad. Sci. U.S.A.">
        <title>Genome sequencing of adzuki bean (Vigna angularis) provides insight into high starch and low fat accumulation and domestication.</title>
        <authorList>
            <person name="Yang K."/>
            <person name="Tian Z."/>
            <person name="Chen C."/>
            <person name="Luo L."/>
            <person name="Zhao B."/>
            <person name="Wang Z."/>
            <person name="Yu L."/>
            <person name="Li Y."/>
            <person name="Sun Y."/>
            <person name="Li W."/>
            <person name="Chen Y."/>
            <person name="Li Y."/>
            <person name="Zhang Y."/>
            <person name="Ai D."/>
            <person name="Zhao J."/>
            <person name="Shang C."/>
            <person name="Ma Y."/>
            <person name="Wu B."/>
            <person name="Wang M."/>
            <person name="Gao L."/>
            <person name="Sun D."/>
            <person name="Zhang P."/>
            <person name="Guo F."/>
            <person name="Wang W."/>
            <person name="Li Y."/>
            <person name="Wang J."/>
            <person name="Varshney R.K."/>
            <person name="Wang J."/>
            <person name="Ling H.Q."/>
            <person name="Wan P."/>
        </authorList>
    </citation>
    <scope>NUCLEOTIDE SEQUENCE</scope>
    <source>
        <strain evidence="4">cv. Jingnong 6</strain>
    </source>
</reference>
<accession>A0A0L9VKB7</accession>
<feature type="compositionally biased region" description="Acidic residues" evidence="1">
    <location>
        <begin position="254"/>
        <end position="281"/>
    </location>
</feature>
<dbReference type="AlphaFoldDB" id="A0A0L9VKB7"/>